<comment type="caution">
    <text evidence="1">The sequence shown here is derived from an EMBL/GenBank/DDBJ whole genome shotgun (WGS) entry which is preliminary data.</text>
</comment>
<organism evidence="1 2">
    <name type="scientific">Rhizopogon vesiculosus</name>
    <dbReference type="NCBI Taxonomy" id="180088"/>
    <lineage>
        <taxon>Eukaryota</taxon>
        <taxon>Fungi</taxon>
        <taxon>Dikarya</taxon>
        <taxon>Basidiomycota</taxon>
        <taxon>Agaricomycotina</taxon>
        <taxon>Agaricomycetes</taxon>
        <taxon>Agaricomycetidae</taxon>
        <taxon>Boletales</taxon>
        <taxon>Suillineae</taxon>
        <taxon>Rhizopogonaceae</taxon>
        <taxon>Rhizopogon</taxon>
    </lineage>
</organism>
<proteinExistence type="predicted"/>
<evidence type="ECO:0000313" key="2">
    <source>
        <dbReference type="Proteomes" id="UP000183567"/>
    </source>
</evidence>
<dbReference type="AlphaFoldDB" id="A0A1J8PT06"/>
<keyword evidence="2" id="KW-1185">Reference proteome</keyword>
<feature type="non-terminal residue" evidence="1">
    <location>
        <position position="33"/>
    </location>
</feature>
<protein>
    <submittedName>
        <fullName evidence="1">Uncharacterized protein</fullName>
    </submittedName>
</protein>
<reference evidence="1 2" key="1">
    <citation type="submission" date="2016-03" db="EMBL/GenBank/DDBJ databases">
        <title>Comparative genomics of the ectomycorrhizal sister species Rhizopogon vinicolor and Rhizopogon vesiculosus (Basidiomycota: Boletales) reveals a divergence of the mating type B locus.</title>
        <authorList>
            <person name="Mujic A.B."/>
            <person name="Kuo A."/>
            <person name="Tritt A."/>
            <person name="Lipzen A."/>
            <person name="Chen C."/>
            <person name="Johnson J."/>
            <person name="Sharma A."/>
            <person name="Barry K."/>
            <person name="Grigoriev I.V."/>
            <person name="Spatafora J.W."/>
        </authorList>
    </citation>
    <scope>NUCLEOTIDE SEQUENCE [LARGE SCALE GENOMIC DNA]</scope>
    <source>
        <strain evidence="1 2">AM-OR11-056</strain>
    </source>
</reference>
<gene>
    <name evidence="1" type="ORF">AZE42_02059</name>
</gene>
<dbReference type="Proteomes" id="UP000183567">
    <property type="component" value="Unassembled WGS sequence"/>
</dbReference>
<evidence type="ECO:0000313" key="1">
    <source>
        <dbReference type="EMBL" id="OJA12021.1"/>
    </source>
</evidence>
<accession>A0A1J8PT06</accession>
<name>A0A1J8PT06_9AGAM</name>
<dbReference type="EMBL" id="LVVM01004827">
    <property type="protein sequence ID" value="OJA12021.1"/>
    <property type="molecule type" value="Genomic_DNA"/>
</dbReference>
<sequence>MPALYLEERSPDHKITGPRYLPIHFGANTDTFC</sequence>